<evidence type="ECO:0000256" key="4">
    <source>
        <dbReference type="SAM" id="SignalP"/>
    </source>
</evidence>
<evidence type="ECO:0000313" key="8">
    <source>
        <dbReference type="Proteomes" id="UP001163046"/>
    </source>
</evidence>
<feature type="domain" description="Ig-like" evidence="5">
    <location>
        <begin position="449"/>
        <end position="537"/>
    </location>
</feature>
<feature type="domain" description="Fibronectin type-III" evidence="6">
    <location>
        <begin position="716"/>
        <end position="807"/>
    </location>
</feature>
<dbReference type="GO" id="GO:0007156">
    <property type="term" value="P:homophilic cell adhesion via plasma membrane adhesion molecules"/>
    <property type="evidence" value="ECO:0007669"/>
    <property type="project" value="TreeGrafter"/>
</dbReference>
<dbReference type="GO" id="GO:0050808">
    <property type="term" value="P:synapse organization"/>
    <property type="evidence" value="ECO:0007669"/>
    <property type="project" value="TreeGrafter"/>
</dbReference>
<keyword evidence="4" id="KW-0732">Signal</keyword>
<dbReference type="Pfam" id="PF13927">
    <property type="entry name" value="Ig_3"/>
    <property type="match status" value="3"/>
</dbReference>
<dbReference type="InterPro" id="IPR036116">
    <property type="entry name" value="FN3_sf"/>
</dbReference>
<evidence type="ECO:0000256" key="3">
    <source>
        <dbReference type="ARBA" id="ARBA00023319"/>
    </source>
</evidence>
<dbReference type="GO" id="GO:0008046">
    <property type="term" value="F:axon guidance receptor activity"/>
    <property type="evidence" value="ECO:0007669"/>
    <property type="project" value="TreeGrafter"/>
</dbReference>
<dbReference type="InterPro" id="IPR003599">
    <property type="entry name" value="Ig_sub"/>
</dbReference>
<organism evidence="7 8">
    <name type="scientific">Desmophyllum pertusum</name>
    <dbReference type="NCBI Taxonomy" id="174260"/>
    <lineage>
        <taxon>Eukaryota</taxon>
        <taxon>Metazoa</taxon>
        <taxon>Cnidaria</taxon>
        <taxon>Anthozoa</taxon>
        <taxon>Hexacorallia</taxon>
        <taxon>Scleractinia</taxon>
        <taxon>Caryophylliina</taxon>
        <taxon>Caryophylliidae</taxon>
        <taxon>Desmophyllum</taxon>
    </lineage>
</organism>
<evidence type="ECO:0000259" key="6">
    <source>
        <dbReference type="PROSITE" id="PS50853"/>
    </source>
</evidence>
<dbReference type="InterPro" id="IPR013783">
    <property type="entry name" value="Ig-like_fold"/>
</dbReference>
<dbReference type="FunFam" id="2.60.40.10:FF:000028">
    <property type="entry name" value="Neuronal cell adhesion molecule"/>
    <property type="match status" value="1"/>
</dbReference>
<accession>A0A9W9ZKP6</accession>
<dbReference type="InterPro" id="IPR007110">
    <property type="entry name" value="Ig-like_dom"/>
</dbReference>
<dbReference type="Gene3D" id="2.60.40.10">
    <property type="entry name" value="Immunoglobulins"/>
    <property type="match status" value="10"/>
</dbReference>
<dbReference type="GO" id="GO:0043025">
    <property type="term" value="C:neuronal cell body"/>
    <property type="evidence" value="ECO:0007669"/>
    <property type="project" value="TreeGrafter"/>
</dbReference>
<dbReference type="GO" id="GO:0030424">
    <property type="term" value="C:axon"/>
    <property type="evidence" value="ECO:0007669"/>
    <property type="project" value="TreeGrafter"/>
</dbReference>
<evidence type="ECO:0000313" key="7">
    <source>
        <dbReference type="EMBL" id="KAJ7383467.1"/>
    </source>
</evidence>
<dbReference type="InterPro" id="IPR003598">
    <property type="entry name" value="Ig_sub2"/>
</dbReference>
<dbReference type="Pfam" id="PF07679">
    <property type="entry name" value="I-set"/>
    <property type="match status" value="2"/>
</dbReference>
<dbReference type="SMART" id="SM00408">
    <property type="entry name" value="IGc2"/>
    <property type="match status" value="6"/>
</dbReference>
<dbReference type="PANTHER" id="PTHR45080">
    <property type="entry name" value="CONTACTIN 5"/>
    <property type="match status" value="1"/>
</dbReference>
<feature type="chain" id="PRO_5040753084" evidence="4">
    <location>
        <begin position="20"/>
        <end position="1120"/>
    </location>
</feature>
<dbReference type="InterPro" id="IPR013098">
    <property type="entry name" value="Ig_I-set"/>
</dbReference>
<sequence length="1120" mass="120812">MSLNTLLYVYAVVIATISAARLSSASLNFTIQPSDHVVAVGQPLLLNCQARYSGSGSVLISWKNNNAWLLYPANKPWSQLSNHSLYYSSIPAQSIGTFICGASVTGTSLKIIYSRTATVQAAYINSQYLTKSTQCDKEIGGGEVTGPFHIPSTKATSSALSVRNIAFSSAGWYGCVAVNPLLPNQPRNSKRAYLTVLPALDKPHFGVHPTNMIVPEHLPAIMQCQILGVPPPVISWTMNGQSISNVSDRLFLSNGSLYFAPPVNRLYAGQYVCSGTNSAGSVSSVAVFFRVAYFDFIFKENPSNQTAVVGDAVSMKSLEQSNLRLLKNQMMGCTFVMERILIFKPQEHLHWPMSLCMFRLLFKFSPWTPMSHTGSPLTLHCQATGFPLPIITWQKDGQPVDTNHVTLLSNGSLHISTTVVQDAGKFSCIATNVVGSPSVNADIVIYVPPSLVSSAANVTKTVGESVKFECSFNGIPKPVIQWFYASGGSMVQLQQTNHYVISAGSLEIRQITKKDEGRYICRAVNVAGRLESSAFLRVKVPASLDINPVNVTVNESSSASFQCNASGDPKPVVTWFKDGTQLTTGGRIVIGGDSLTVLSTVASDAGQYSCNVSNGLSSHVGIAHLFVQVAPNITSFLVPRLVRLGMSATLTCAVSGIPQPSVTWHRSGVALSVTSSLFVIGNVRDADSGVYTCIASNAAGRESKHDNLTVQVAPSPPFPISATPVSSTVIQLSWRPGFDGHSSITDYKLEMKRESGTYVVLEENISATSYTVRNLDPYTTYTFRISARNAVGLSPGATIANQTLQDAPSPPTALVAVPSNNATAISLTWNRPATPNGQITRYEIQYNAAGSSDVTSKVLSANQLPVLMTLIDSLKPFKRYQFRIRAATGEKNVMWGNFSAVAEARTGEAAPDAAPQDIQLQALSSESILVHWKSVPSESTNGNVRKYIIFVKATGPYRFSDAKNFSTDTSLNFTIRGLFPWTKYNVSVQAFTVQAGPMSPWKQAWTLEAAPGPPSNVTLVSDSQHSIMVHLTQPVPIMRNGIIRGFIKVAAFTNAGLGDTSEVKTIYTQEGVPGTVDDVTATAVNHDTIKITWRPPETPTAKSRNTRSRTTLLMVTRHAT</sequence>
<name>A0A9W9ZKP6_9CNID</name>
<dbReference type="GO" id="GO:0005886">
    <property type="term" value="C:plasma membrane"/>
    <property type="evidence" value="ECO:0007669"/>
    <property type="project" value="TreeGrafter"/>
</dbReference>
<reference evidence="7" key="1">
    <citation type="submission" date="2023-01" db="EMBL/GenBank/DDBJ databases">
        <title>Genome assembly of the deep-sea coral Lophelia pertusa.</title>
        <authorList>
            <person name="Herrera S."/>
            <person name="Cordes E."/>
        </authorList>
    </citation>
    <scope>NUCLEOTIDE SEQUENCE</scope>
    <source>
        <strain evidence="7">USNM1676648</strain>
        <tissue evidence="7">Polyp</tissue>
    </source>
</reference>
<keyword evidence="2" id="KW-1015">Disulfide bond</keyword>
<dbReference type="Proteomes" id="UP001163046">
    <property type="component" value="Unassembled WGS sequence"/>
</dbReference>
<dbReference type="CDD" id="cd00063">
    <property type="entry name" value="FN3"/>
    <property type="match status" value="3"/>
</dbReference>
<keyword evidence="3" id="KW-0393">Immunoglobulin domain</keyword>
<keyword evidence="1" id="KW-0677">Repeat</keyword>
<dbReference type="Pfam" id="PF00041">
    <property type="entry name" value="fn3"/>
    <property type="match status" value="3"/>
</dbReference>
<feature type="domain" description="Fibronectin type-III" evidence="6">
    <location>
        <begin position="810"/>
        <end position="909"/>
    </location>
</feature>
<feature type="signal peptide" evidence="4">
    <location>
        <begin position="1"/>
        <end position="19"/>
    </location>
</feature>
<dbReference type="InterPro" id="IPR050958">
    <property type="entry name" value="Cell_Adh-Cytoskel_Orgn"/>
</dbReference>
<dbReference type="PROSITE" id="PS50853">
    <property type="entry name" value="FN3"/>
    <property type="match status" value="3"/>
</dbReference>
<dbReference type="FunFam" id="2.60.40.10:FF:000032">
    <property type="entry name" value="palladin isoform X1"/>
    <property type="match status" value="4"/>
</dbReference>
<feature type="domain" description="Ig-like" evidence="5">
    <location>
        <begin position="374"/>
        <end position="444"/>
    </location>
</feature>
<dbReference type="SUPFAM" id="SSF49265">
    <property type="entry name" value="Fibronectin type III"/>
    <property type="match status" value="3"/>
</dbReference>
<feature type="domain" description="Ig-like" evidence="5">
    <location>
        <begin position="27"/>
        <end position="110"/>
    </location>
</feature>
<comment type="caution">
    <text evidence="7">The sequence shown here is derived from an EMBL/GenBank/DDBJ whole genome shotgun (WGS) entry which is preliminary data.</text>
</comment>
<dbReference type="InterPro" id="IPR003961">
    <property type="entry name" value="FN3_dom"/>
</dbReference>
<feature type="domain" description="Ig-like" evidence="5">
    <location>
        <begin position="631"/>
        <end position="709"/>
    </location>
</feature>
<feature type="domain" description="Ig-like" evidence="5">
    <location>
        <begin position="541"/>
        <end position="623"/>
    </location>
</feature>
<dbReference type="SMART" id="SM00409">
    <property type="entry name" value="IG"/>
    <property type="match status" value="6"/>
</dbReference>
<dbReference type="EMBL" id="MU825898">
    <property type="protein sequence ID" value="KAJ7383467.1"/>
    <property type="molecule type" value="Genomic_DNA"/>
</dbReference>
<evidence type="ECO:0000256" key="1">
    <source>
        <dbReference type="ARBA" id="ARBA00022737"/>
    </source>
</evidence>
<dbReference type="InterPro" id="IPR036179">
    <property type="entry name" value="Ig-like_dom_sf"/>
</dbReference>
<evidence type="ECO:0000256" key="2">
    <source>
        <dbReference type="ARBA" id="ARBA00023157"/>
    </source>
</evidence>
<protein>
    <submittedName>
        <fullName evidence="7">Uncharacterized protein</fullName>
    </submittedName>
</protein>
<dbReference type="SUPFAM" id="SSF48726">
    <property type="entry name" value="Immunoglobulin"/>
    <property type="match status" value="6"/>
</dbReference>
<feature type="domain" description="Ig-like" evidence="5">
    <location>
        <begin position="203"/>
        <end position="288"/>
    </location>
</feature>
<evidence type="ECO:0000259" key="5">
    <source>
        <dbReference type="PROSITE" id="PS50835"/>
    </source>
</evidence>
<dbReference type="OrthoDB" id="5988169at2759"/>
<dbReference type="PROSITE" id="PS50835">
    <property type="entry name" value="IG_LIKE"/>
    <property type="match status" value="6"/>
</dbReference>
<gene>
    <name evidence="7" type="ORF">OS493_027628</name>
</gene>
<dbReference type="PANTHER" id="PTHR45080:SF34">
    <property type="entry name" value="MYOSIN LIGHT CHAIN KINASE, SMOOTH MUSCLE-LIKE"/>
    <property type="match status" value="1"/>
</dbReference>
<feature type="domain" description="Fibronectin type-III" evidence="6">
    <location>
        <begin position="914"/>
        <end position="1009"/>
    </location>
</feature>
<dbReference type="SMART" id="SM00060">
    <property type="entry name" value="FN3"/>
    <property type="match status" value="4"/>
</dbReference>
<keyword evidence="8" id="KW-1185">Reference proteome</keyword>
<dbReference type="AlphaFoldDB" id="A0A9W9ZKP6"/>
<proteinExistence type="predicted"/>